<keyword evidence="1" id="KW-1133">Transmembrane helix</keyword>
<evidence type="ECO:0000313" key="2">
    <source>
        <dbReference type="EMBL" id="CRG85765.1"/>
    </source>
</evidence>
<keyword evidence="1" id="KW-0472">Membrane</keyword>
<accession>A0A1J1GKV3</accession>
<organism evidence="2 3">
    <name type="scientific">Plasmodium relictum</name>
    <dbReference type="NCBI Taxonomy" id="85471"/>
    <lineage>
        <taxon>Eukaryota</taxon>
        <taxon>Sar</taxon>
        <taxon>Alveolata</taxon>
        <taxon>Apicomplexa</taxon>
        <taxon>Aconoidasida</taxon>
        <taxon>Haemosporida</taxon>
        <taxon>Plasmodiidae</taxon>
        <taxon>Plasmodium</taxon>
        <taxon>Plasmodium (Haemamoeba)</taxon>
    </lineage>
</organism>
<evidence type="ECO:0000313" key="3">
    <source>
        <dbReference type="Proteomes" id="UP000220158"/>
    </source>
</evidence>
<gene>
    <name evidence="2" type="ORF">PRELSG_0015100</name>
</gene>
<name>A0A1J1GKV3_PLARL</name>
<protein>
    <recommendedName>
        <fullName evidence="4">Plasmodium RESA N-terminal domain-containing protein</fullName>
    </recommendedName>
</protein>
<dbReference type="VEuPathDB" id="PlasmoDB:PRELSG_0015100"/>
<dbReference type="Proteomes" id="UP000220158">
    <property type="component" value="Unassembled WGS sequence"/>
</dbReference>
<proteinExistence type="predicted"/>
<dbReference type="GeneID" id="39734073"/>
<dbReference type="AlphaFoldDB" id="A0A1J1GKV3"/>
<feature type="transmembrane region" description="Helical" evidence="1">
    <location>
        <begin position="45"/>
        <end position="64"/>
    </location>
</feature>
<keyword evidence="3" id="KW-1185">Reference proteome</keyword>
<reference evidence="2 3" key="1">
    <citation type="submission" date="2015-04" db="EMBL/GenBank/DDBJ databases">
        <authorList>
            <consortium name="Pathogen Informatics"/>
        </authorList>
    </citation>
    <scope>NUCLEOTIDE SEQUENCE [LARGE SCALE GENOMIC DNA]</scope>
    <source>
        <strain evidence="2 3">SGS1</strain>
    </source>
</reference>
<evidence type="ECO:0008006" key="4">
    <source>
        <dbReference type="Google" id="ProtNLM"/>
    </source>
</evidence>
<dbReference type="EMBL" id="CVMU01000470">
    <property type="protein sequence ID" value="CRG85765.1"/>
    <property type="molecule type" value="Genomic_DNA"/>
</dbReference>
<dbReference type="KEGG" id="prel:PRELSG_0015100"/>
<keyword evidence="1" id="KW-0812">Transmembrane</keyword>
<sequence>MIFFKGLIDNLNKWFLALCNILTKKYFTYLHINRREIIKKRNYKISVHFKLFIILFLTFLTFLLECLIKQRNLLISSLRFNENHLRLLAEKEQDDMNKHIHIDKSWEKYNKYFKDTKLALIEYMLYNWEIRCKYYDVRCTIDGRVWEQEKFKDFYDKLCEDMESIQTMVTEEYEKLKKSSLKDKKLSEFFKKKRKELNKFKDKTKRHWSKNYLKEFKLKYVRYNNKGRNPYSYNKNKYSGINLWLCSDAAFFLIMKSSLLDYILEKWEDYCYYRPIRYTLDGKMWEEEKFKYWYDKLHKDIENMNAMILEEQEKFMEGSHTYEEFINFFKSKKMKCMKFRESIYDWSIQYLNDFKKEWKQLKDKK</sequence>
<evidence type="ECO:0000256" key="1">
    <source>
        <dbReference type="SAM" id="Phobius"/>
    </source>
</evidence>
<dbReference type="RefSeq" id="XP_028531352.1">
    <property type="nucleotide sequence ID" value="XM_028677790.1"/>
</dbReference>